<feature type="coiled-coil region" evidence="2">
    <location>
        <begin position="80"/>
        <end position="127"/>
    </location>
</feature>
<dbReference type="SUPFAM" id="SSF46955">
    <property type="entry name" value="Putative DNA-binding domain"/>
    <property type="match status" value="1"/>
</dbReference>
<evidence type="ECO:0000313" key="4">
    <source>
        <dbReference type="EMBL" id="GGH84906.1"/>
    </source>
</evidence>
<dbReference type="EMBL" id="BMDD01000005">
    <property type="protein sequence ID" value="GGH84906.1"/>
    <property type="molecule type" value="Genomic_DNA"/>
</dbReference>
<evidence type="ECO:0000256" key="1">
    <source>
        <dbReference type="ARBA" id="ARBA00023125"/>
    </source>
</evidence>
<comment type="caution">
    <text evidence="4">The sequence shown here is derived from an EMBL/GenBank/DDBJ whole genome shotgun (WGS) entry which is preliminary data.</text>
</comment>
<dbReference type="PROSITE" id="PS50937">
    <property type="entry name" value="HTH_MERR_2"/>
    <property type="match status" value="1"/>
</dbReference>
<sequence length="265" mass="31198">MNDFLSIREFAQLMGVSVHQVRYFEEKGLLLPAHIEANGYRRYGVDEIYRLSHVLLLRNLNIPVAQVGRVLDDYESEAHERLLRDSVQQLQSEIARLQRIEHFTRHILEERANMQKQTNIRRELRRKPDRKLARWTALGDRTEPTARMLFEAQERPTNLFEADLYYMQSDQGMILYFDAEEGQKEYSVDRILERGLYLCENFDAVDNAEVGQRIEEAFLYIQETFGFEAETFVLIEKSYLSLFGGTSMKVELQVRVGEWGEDDES</sequence>
<dbReference type="Pfam" id="PF13411">
    <property type="entry name" value="MerR_1"/>
    <property type="match status" value="1"/>
</dbReference>
<reference evidence="5" key="1">
    <citation type="journal article" date="2019" name="Int. J. Syst. Evol. Microbiol.">
        <title>The Global Catalogue of Microorganisms (GCM) 10K type strain sequencing project: providing services to taxonomists for standard genome sequencing and annotation.</title>
        <authorList>
            <consortium name="The Broad Institute Genomics Platform"/>
            <consortium name="The Broad Institute Genome Sequencing Center for Infectious Disease"/>
            <person name="Wu L."/>
            <person name="Ma J."/>
        </authorList>
    </citation>
    <scope>NUCLEOTIDE SEQUENCE [LARGE SCALE GENOMIC DNA]</scope>
    <source>
        <strain evidence="5">CCM 8702</strain>
    </source>
</reference>
<accession>A0ABQ2A507</accession>
<dbReference type="SMART" id="SM00422">
    <property type="entry name" value="HTH_MERR"/>
    <property type="match status" value="1"/>
</dbReference>
<dbReference type="Gene3D" id="1.10.1660.10">
    <property type="match status" value="1"/>
</dbReference>
<dbReference type="InterPro" id="IPR047057">
    <property type="entry name" value="MerR_fam"/>
</dbReference>
<name>A0ABQ2A507_9BACL</name>
<organism evidence="4 5">
    <name type="scientific">Saccharibacillus endophyticus</name>
    <dbReference type="NCBI Taxonomy" id="2060666"/>
    <lineage>
        <taxon>Bacteria</taxon>
        <taxon>Bacillati</taxon>
        <taxon>Bacillota</taxon>
        <taxon>Bacilli</taxon>
        <taxon>Bacillales</taxon>
        <taxon>Paenibacillaceae</taxon>
        <taxon>Saccharibacillus</taxon>
    </lineage>
</organism>
<evidence type="ECO:0000256" key="2">
    <source>
        <dbReference type="SAM" id="Coils"/>
    </source>
</evidence>
<keyword evidence="5" id="KW-1185">Reference proteome</keyword>
<evidence type="ECO:0000259" key="3">
    <source>
        <dbReference type="PROSITE" id="PS50937"/>
    </source>
</evidence>
<dbReference type="PRINTS" id="PR00040">
    <property type="entry name" value="HTHMERR"/>
</dbReference>
<dbReference type="PANTHER" id="PTHR30204">
    <property type="entry name" value="REDOX-CYCLING DRUG-SENSING TRANSCRIPTIONAL ACTIVATOR SOXR"/>
    <property type="match status" value="1"/>
</dbReference>
<dbReference type="PANTHER" id="PTHR30204:SF97">
    <property type="entry name" value="MERR FAMILY REGULATORY PROTEIN"/>
    <property type="match status" value="1"/>
</dbReference>
<feature type="domain" description="HTH merR-type" evidence="3">
    <location>
        <begin position="1"/>
        <end position="73"/>
    </location>
</feature>
<dbReference type="InterPro" id="IPR000551">
    <property type="entry name" value="MerR-type_HTH_dom"/>
</dbReference>
<keyword evidence="1" id="KW-0238">DNA-binding</keyword>
<dbReference type="InterPro" id="IPR009061">
    <property type="entry name" value="DNA-bd_dom_put_sf"/>
</dbReference>
<evidence type="ECO:0000313" key="5">
    <source>
        <dbReference type="Proteomes" id="UP000605427"/>
    </source>
</evidence>
<protein>
    <submittedName>
        <fullName evidence="4">Transcriptional regulator</fullName>
    </submittedName>
</protein>
<dbReference type="RefSeq" id="WP_172241630.1">
    <property type="nucleotide sequence ID" value="NZ_BMDD01000005.1"/>
</dbReference>
<dbReference type="Proteomes" id="UP000605427">
    <property type="component" value="Unassembled WGS sequence"/>
</dbReference>
<keyword evidence="2" id="KW-0175">Coiled coil</keyword>
<proteinExistence type="predicted"/>
<gene>
    <name evidence="4" type="ORF">GCM10007362_41080</name>
</gene>